<keyword evidence="6" id="KW-0961">Cell wall biogenesis/degradation</keyword>
<dbReference type="EMBL" id="LWDL01000012">
    <property type="protein sequence ID" value="OQW52724.1"/>
    <property type="molecule type" value="Genomic_DNA"/>
</dbReference>
<feature type="domain" description="Peptidase S11 D-alanyl-D-alanine carboxypeptidase A N-terminal" evidence="11">
    <location>
        <begin position="87"/>
        <end position="310"/>
    </location>
</feature>
<reference evidence="12 13" key="1">
    <citation type="journal article" date="2017" name="Water Res.">
        <title>Comammox in drinking water systems.</title>
        <authorList>
            <person name="Wang Y."/>
            <person name="Ma L."/>
            <person name="Mao Y."/>
            <person name="Jiang X."/>
            <person name="Xia Y."/>
            <person name="Yu K."/>
            <person name="Li B."/>
            <person name="Zhang T."/>
        </authorList>
    </citation>
    <scope>NUCLEOTIDE SEQUENCE [LARGE SCALE GENOMIC DNA]</scope>
    <source>
        <strain evidence="12">SG_bin8</strain>
    </source>
</reference>
<dbReference type="InterPro" id="IPR012338">
    <property type="entry name" value="Beta-lactam/transpept-like"/>
</dbReference>
<feature type="binding site" evidence="8">
    <location>
        <position position="280"/>
    </location>
    <ligand>
        <name>substrate</name>
    </ligand>
</feature>
<dbReference type="GO" id="GO:0008360">
    <property type="term" value="P:regulation of cell shape"/>
    <property type="evidence" value="ECO:0007669"/>
    <property type="project" value="UniProtKB-KW"/>
</dbReference>
<dbReference type="GO" id="GO:0006508">
    <property type="term" value="P:proteolysis"/>
    <property type="evidence" value="ECO:0007669"/>
    <property type="project" value="InterPro"/>
</dbReference>
<evidence type="ECO:0000256" key="8">
    <source>
        <dbReference type="PIRSR" id="PIRSR618044-2"/>
    </source>
</evidence>
<feature type="active site" description="Proton acceptor" evidence="7">
    <location>
        <position position="121"/>
    </location>
</feature>
<evidence type="ECO:0000313" key="13">
    <source>
        <dbReference type="Proteomes" id="UP000192872"/>
    </source>
</evidence>
<dbReference type="GO" id="GO:0009252">
    <property type="term" value="P:peptidoglycan biosynthetic process"/>
    <property type="evidence" value="ECO:0007669"/>
    <property type="project" value="UniProtKB-KW"/>
</dbReference>
<keyword evidence="5" id="KW-0573">Peptidoglycan synthesis</keyword>
<dbReference type="Pfam" id="PF00768">
    <property type="entry name" value="Peptidase_S11"/>
    <property type="match status" value="1"/>
</dbReference>
<feature type="active site" description="Acyl-ester intermediate" evidence="7">
    <location>
        <position position="118"/>
    </location>
</feature>
<comment type="similarity">
    <text evidence="1 9">Belongs to the peptidase S11 family.</text>
</comment>
<name>A0A1W9HZV6_9HYPH</name>
<evidence type="ECO:0000313" key="12">
    <source>
        <dbReference type="EMBL" id="OQW52724.1"/>
    </source>
</evidence>
<evidence type="ECO:0000259" key="11">
    <source>
        <dbReference type="Pfam" id="PF00768"/>
    </source>
</evidence>
<dbReference type="InterPro" id="IPR018044">
    <property type="entry name" value="Peptidase_S11"/>
</dbReference>
<sequence length="582" mass="60562">MPRKRHGPALFFLRADLAFYMPTRHLQVMEQSMPFSIARISLSLLLAGLMIGALVVPADAKGKKAPKKRAKAAAHHVVKAPVGPPVPARNARPFIVIDYASGNVIEAVNPFTPWHPASLTKMMTTYVALQAVKTGRVTKDSLLAVTPFAAKQPPSKMAFAPGTRITLESALYILFVKSANDVAVTIAEGISGSVPAFADEMNAWSQRIGMTGSHWRNPNGWHDDSQITSARDMALLARALYRDFPEYSHLFRAQALQYGEWTMRNYNVLIGRFPGADGIKTGFTCPSGFNLVGSATRGGRRHIAVVLGENSGRARGEKAALLLERSFTVAPAGNDEQRLKIDALSRPADTRASAPNMRYEVCGKHGAPSEADESGPPSQVLSLVQANSAAVGAAIAASSASGETAPLVNPPPPQVTAVVLARSVVDKNDKRPLMVAVAGTALVGAGLALPQAALLPADIRQPTATTAVYVRNPSPADPDAAGRATGEGAQSSTASLAPAVLPPPPSAPVALVPVQPARPGAISSAPKQRAASTVANPAARSSLVAGGRAASTTNDAAPGALNTKKSSPAQKPSTTTPAPAAN</sequence>
<evidence type="ECO:0000256" key="2">
    <source>
        <dbReference type="ARBA" id="ARBA00022729"/>
    </source>
</evidence>
<evidence type="ECO:0000256" key="1">
    <source>
        <dbReference type="ARBA" id="ARBA00007164"/>
    </source>
</evidence>
<protein>
    <recommendedName>
        <fullName evidence="11">Peptidase S11 D-alanyl-D-alanine carboxypeptidase A N-terminal domain-containing protein</fullName>
    </recommendedName>
</protein>
<comment type="caution">
    <text evidence="12">The sequence shown here is derived from an EMBL/GenBank/DDBJ whole genome shotgun (WGS) entry which is preliminary data.</text>
</comment>
<dbReference type="PANTHER" id="PTHR21581">
    <property type="entry name" value="D-ALANYL-D-ALANINE CARBOXYPEPTIDASE"/>
    <property type="match status" value="1"/>
</dbReference>
<dbReference type="InterPro" id="IPR001967">
    <property type="entry name" value="Peptidase_S11_N"/>
</dbReference>
<proteinExistence type="inferred from homology"/>
<dbReference type="STRING" id="1827387.A4S15_07905"/>
<evidence type="ECO:0000256" key="3">
    <source>
        <dbReference type="ARBA" id="ARBA00022801"/>
    </source>
</evidence>
<organism evidence="12 13">
    <name type="scientific">Candidatus Raskinella chloraquaticus</name>
    <dbReference type="NCBI Taxonomy" id="1951219"/>
    <lineage>
        <taxon>Bacteria</taxon>
        <taxon>Pseudomonadati</taxon>
        <taxon>Pseudomonadota</taxon>
        <taxon>Alphaproteobacteria</taxon>
        <taxon>Hyphomicrobiales</taxon>
        <taxon>Phreatobacteraceae</taxon>
        <taxon>Candidatus Raskinella</taxon>
    </lineage>
</organism>
<evidence type="ECO:0000256" key="5">
    <source>
        <dbReference type="ARBA" id="ARBA00022984"/>
    </source>
</evidence>
<dbReference type="PRINTS" id="PR00725">
    <property type="entry name" value="DADACBPTASE1"/>
</dbReference>
<keyword evidence="4" id="KW-0133">Cell shape</keyword>
<accession>A0A1W9HZV6</accession>
<feature type="region of interest" description="Disordered" evidence="10">
    <location>
        <begin position="519"/>
        <end position="582"/>
    </location>
</feature>
<evidence type="ECO:0000256" key="9">
    <source>
        <dbReference type="RuleBase" id="RU004016"/>
    </source>
</evidence>
<gene>
    <name evidence="12" type="ORF">A4S15_07905</name>
</gene>
<dbReference type="GO" id="GO:0009002">
    <property type="term" value="F:serine-type D-Ala-D-Ala carboxypeptidase activity"/>
    <property type="evidence" value="ECO:0007669"/>
    <property type="project" value="InterPro"/>
</dbReference>
<dbReference type="Proteomes" id="UP000192872">
    <property type="component" value="Unassembled WGS sequence"/>
</dbReference>
<feature type="region of interest" description="Disordered" evidence="10">
    <location>
        <begin position="468"/>
        <end position="502"/>
    </location>
</feature>
<dbReference type="SUPFAM" id="SSF56601">
    <property type="entry name" value="beta-lactamase/transpeptidase-like"/>
    <property type="match status" value="1"/>
</dbReference>
<evidence type="ECO:0000256" key="4">
    <source>
        <dbReference type="ARBA" id="ARBA00022960"/>
    </source>
</evidence>
<dbReference type="GO" id="GO:0071555">
    <property type="term" value="P:cell wall organization"/>
    <property type="evidence" value="ECO:0007669"/>
    <property type="project" value="UniProtKB-KW"/>
</dbReference>
<keyword evidence="3" id="KW-0378">Hydrolase</keyword>
<dbReference type="Gene3D" id="3.40.710.10">
    <property type="entry name" value="DD-peptidase/beta-lactamase superfamily"/>
    <property type="match status" value="1"/>
</dbReference>
<evidence type="ECO:0000256" key="10">
    <source>
        <dbReference type="SAM" id="MobiDB-lite"/>
    </source>
</evidence>
<feature type="active site" evidence="7">
    <location>
        <position position="178"/>
    </location>
</feature>
<dbReference type="PANTHER" id="PTHR21581:SF6">
    <property type="entry name" value="TRAFFICKING PROTEIN PARTICLE COMPLEX SUBUNIT 12"/>
    <property type="match status" value="1"/>
</dbReference>
<evidence type="ECO:0000256" key="6">
    <source>
        <dbReference type="ARBA" id="ARBA00023316"/>
    </source>
</evidence>
<dbReference type="AlphaFoldDB" id="A0A1W9HZV6"/>
<keyword evidence="2" id="KW-0732">Signal</keyword>
<evidence type="ECO:0000256" key="7">
    <source>
        <dbReference type="PIRSR" id="PIRSR618044-1"/>
    </source>
</evidence>
<feature type="compositionally biased region" description="Polar residues" evidence="10">
    <location>
        <begin position="563"/>
        <end position="582"/>
    </location>
</feature>